<evidence type="ECO:0000256" key="16">
    <source>
        <dbReference type="PROSITE-ProRule" id="PRU00169"/>
    </source>
</evidence>
<dbReference type="Pfam" id="PF00072">
    <property type="entry name" value="Response_reg"/>
    <property type="match status" value="1"/>
</dbReference>
<feature type="domain" description="Histidine kinase" evidence="18">
    <location>
        <begin position="128"/>
        <end position="345"/>
    </location>
</feature>
<keyword evidence="6 13" id="KW-0808">Transferase</keyword>
<accession>A0A1T0BCS1</accession>
<dbReference type="SUPFAM" id="SSF55874">
    <property type="entry name" value="ATPase domain of HSP90 chaperone/DNA topoisomerase II/histidine kinase"/>
    <property type="match status" value="1"/>
</dbReference>
<evidence type="ECO:0000256" key="8">
    <source>
        <dbReference type="ARBA" id="ARBA00022777"/>
    </source>
</evidence>
<dbReference type="PROSITE" id="PS50894">
    <property type="entry name" value="HPT"/>
    <property type="match status" value="1"/>
</dbReference>
<feature type="modified residue" description="Phosphohistidine" evidence="14 15">
    <location>
        <position position="559"/>
    </location>
</feature>
<dbReference type="InterPro" id="IPR036641">
    <property type="entry name" value="HPT_dom_sf"/>
</dbReference>
<keyword evidence="8 13" id="KW-0418">Kinase</keyword>
<dbReference type="PROSITE" id="PS50109">
    <property type="entry name" value="HIS_KIN"/>
    <property type="match status" value="1"/>
</dbReference>
<dbReference type="InterPro" id="IPR003661">
    <property type="entry name" value="HisK_dim/P_dom"/>
</dbReference>
<evidence type="ECO:0000256" key="15">
    <source>
        <dbReference type="PROSITE-ProRule" id="PRU00110"/>
    </source>
</evidence>
<dbReference type="SMART" id="SM00388">
    <property type="entry name" value="HisKA"/>
    <property type="match status" value="1"/>
</dbReference>
<evidence type="ECO:0000256" key="1">
    <source>
        <dbReference type="ARBA" id="ARBA00000085"/>
    </source>
</evidence>
<dbReference type="EC" id="2.7.13.3" evidence="13"/>
<keyword evidence="22" id="KW-1185">Reference proteome</keyword>
<keyword evidence="10 17" id="KW-1133">Transmembrane helix</keyword>
<dbReference type="InterPro" id="IPR027460">
    <property type="entry name" value="ArcB_TM_sf"/>
</dbReference>
<evidence type="ECO:0000256" key="11">
    <source>
        <dbReference type="ARBA" id="ARBA00023012"/>
    </source>
</evidence>
<dbReference type="OrthoDB" id="9770795at2"/>
<evidence type="ECO:0000256" key="14">
    <source>
        <dbReference type="PIRSR" id="PIRSR003182-50"/>
    </source>
</evidence>
<evidence type="ECO:0000256" key="10">
    <source>
        <dbReference type="ARBA" id="ARBA00022989"/>
    </source>
</evidence>
<keyword evidence="13" id="KW-0547">Nucleotide-binding</keyword>
<evidence type="ECO:0000256" key="5">
    <source>
        <dbReference type="ARBA" id="ARBA00022553"/>
    </source>
</evidence>
<dbReference type="CDD" id="cd16922">
    <property type="entry name" value="HATPase_EvgS-ArcB-TorS-like"/>
    <property type="match status" value="1"/>
</dbReference>
<feature type="modified residue" description="Phosphohistidine; by autocatalysis" evidence="14">
    <location>
        <position position="131"/>
    </location>
</feature>
<dbReference type="Gene3D" id="3.40.50.2300">
    <property type="match status" value="1"/>
</dbReference>
<dbReference type="InterPro" id="IPR004358">
    <property type="entry name" value="Sig_transdc_His_kin-like_C"/>
</dbReference>
<evidence type="ECO:0000259" key="19">
    <source>
        <dbReference type="PROSITE" id="PS50110"/>
    </source>
</evidence>
<dbReference type="InterPro" id="IPR011006">
    <property type="entry name" value="CheY-like_superfamily"/>
</dbReference>
<dbReference type="SUPFAM" id="SSF52172">
    <property type="entry name" value="CheY-like"/>
    <property type="match status" value="1"/>
</dbReference>
<reference evidence="21 22" key="1">
    <citation type="submission" date="2017-02" db="EMBL/GenBank/DDBJ databases">
        <title>Draft genome sequence of Haemophilus felis CCUG 31170 type strain.</title>
        <authorList>
            <person name="Engstrom-Jakobsson H."/>
            <person name="Salva-Serra F."/>
            <person name="Thorell K."/>
            <person name="Gonzales-Siles L."/>
            <person name="Karlsson R."/>
            <person name="Boulund F."/>
            <person name="Engstrand L."/>
            <person name="Kristiansson E."/>
            <person name="Moore E."/>
        </authorList>
    </citation>
    <scope>NUCLEOTIDE SEQUENCE [LARGE SCALE GENOMIC DNA]</scope>
    <source>
        <strain evidence="21 22">CCUG 31170</strain>
    </source>
</reference>
<evidence type="ECO:0000256" key="13">
    <source>
        <dbReference type="PIRNR" id="PIRNR003182"/>
    </source>
</evidence>
<dbReference type="Pfam" id="PF02518">
    <property type="entry name" value="HATPase_c"/>
    <property type="match status" value="1"/>
</dbReference>
<keyword evidence="13" id="KW-0805">Transcription regulation</keyword>
<protein>
    <recommendedName>
        <fullName evidence="13">Aerobic respiration control sensor protein</fullName>
        <ecNumber evidence="13">2.7.13.3</ecNumber>
    </recommendedName>
</protein>
<dbReference type="Proteomes" id="UP000190023">
    <property type="component" value="Unassembled WGS sequence"/>
</dbReference>
<dbReference type="Pfam" id="PF00512">
    <property type="entry name" value="HisKA"/>
    <property type="match status" value="1"/>
</dbReference>
<keyword evidence="9 13" id="KW-0067">ATP-binding</keyword>
<evidence type="ECO:0000313" key="22">
    <source>
        <dbReference type="Proteomes" id="UP000190023"/>
    </source>
</evidence>
<evidence type="ECO:0000259" key="18">
    <source>
        <dbReference type="PROSITE" id="PS50109"/>
    </source>
</evidence>
<keyword evidence="11 13" id="KW-0902">Two-component regulatory system</keyword>
<dbReference type="STRING" id="123822.B0188_00390"/>
<keyword evidence="5 14" id="KW-0597">Phosphoprotein</keyword>
<evidence type="ECO:0000256" key="7">
    <source>
        <dbReference type="ARBA" id="ARBA00022692"/>
    </source>
</evidence>
<dbReference type="FunFam" id="3.30.565.10:FF:000010">
    <property type="entry name" value="Sensor histidine kinase RcsC"/>
    <property type="match status" value="1"/>
</dbReference>
<dbReference type="InterPro" id="IPR040642">
    <property type="entry name" value="HKR_ArcB_TM"/>
</dbReference>
<dbReference type="InterPro" id="IPR036890">
    <property type="entry name" value="HATPase_C_sf"/>
</dbReference>
<dbReference type="Gene3D" id="1.10.287.970">
    <property type="entry name" value="His Kinase A (phosphoacceptor) domain"/>
    <property type="match status" value="1"/>
</dbReference>
<dbReference type="GO" id="GO:0005886">
    <property type="term" value="C:plasma membrane"/>
    <property type="evidence" value="ECO:0007669"/>
    <property type="project" value="UniProtKB-SubCell"/>
</dbReference>
<dbReference type="CDD" id="cd17546">
    <property type="entry name" value="REC_hyHK_CKI1_RcsC-like"/>
    <property type="match status" value="1"/>
</dbReference>
<feature type="transmembrane region" description="Helical" evidence="17">
    <location>
        <begin position="21"/>
        <end position="47"/>
    </location>
</feature>
<comment type="caution">
    <text evidence="21">The sequence shown here is derived from an EMBL/GenBank/DDBJ whole genome shotgun (WGS) entry which is preliminary data.</text>
</comment>
<keyword evidence="13" id="KW-0804">Transcription</keyword>
<dbReference type="InterPro" id="IPR014409">
    <property type="entry name" value="Sig_transdc_His_kin_hyb_ArcB"/>
</dbReference>
<dbReference type="InterPro" id="IPR005467">
    <property type="entry name" value="His_kinase_dom"/>
</dbReference>
<dbReference type="Pfam" id="PF18415">
    <property type="entry name" value="HKR_ArcB_TM"/>
    <property type="match status" value="1"/>
</dbReference>
<keyword evidence="12 13" id="KW-0472">Membrane</keyword>
<dbReference type="PANTHER" id="PTHR43047">
    <property type="entry name" value="TWO-COMPONENT HISTIDINE PROTEIN KINASE"/>
    <property type="match status" value="1"/>
</dbReference>
<dbReference type="AlphaFoldDB" id="A0A1T0BCS1"/>
<keyword evidence="3 13" id="KW-1003">Cell membrane</keyword>
<evidence type="ECO:0000256" key="6">
    <source>
        <dbReference type="ARBA" id="ARBA00022679"/>
    </source>
</evidence>
<evidence type="ECO:0000256" key="12">
    <source>
        <dbReference type="ARBA" id="ARBA00023136"/>
    </source>
</evidence>
<dbReference type="SMART" id="SM00387">
    <property type="entry name" value="HATPase_c"/>
    <property type="match status" value="1"/>
</dbReference>
<dbReference type="Gene3D" id="1.20.120.160">
    <property type="entry name" value="HPT domain"/>
    <property type="match status" value="1"/>
</dbReference>
<dbReference type="InterPro" id="IPR003594">
    <property type="entry name" value="HATPase_dom"/>
</dbReference>
<evidence type="ECO:0000256" key="17">
    <source>
        <dbReference type="SAM" id="Phobius"/>
    </source>
</evidence>
<dbReference type="PROSITE" id="PS50110">
    <property type="entry name" value="RESPONSE_REGULATORY"/>
    <property type="match status" value="1"/>
</dbReference>
<dbReference type="Pfam" id="PF01627">
    <property type="entry name" value="Hpt"/>
    <property type="match status" value="1"/>
</dbReference>
<feature type="transmembrane region" description="Helical" evidence="17">
    <location>
        <begin position="59"/>
        <end position="77"/>
    </location>
</feature>
<dbReference type="GO" id="GO:0005524">
    <property type="term" value="F:ATP binding"/>
    <property type="evidence" value="ECO:0007669"/>
    <property type="project" value="UniProtKB-UniRule"/>
</dbReference>
<sequence length="618" mass="70061">MRNLRYFAQKYVDWVIRLGRVRFSLLGLILLALWALCTQVLFSWLVIGEINWLDMLRSIVFGLISAPVVIYFFTVLVEKLEYSRQGLARLVSDLRNEVSERIAAEKKLSVALDNIEQTSRDKTRLMATISHELRTPLNGIIGLSRILLEEELSQKQRNYLKTINVSAVSLGHIFSDIIDLEKIDTRRIELNVKETELNALLNDIGNFANLMAEQKKLTFQLTAQQNLPHWIMIDYARLSQILWNLISNAVKFTQKGMVNLQVYTLDNDKQLIFQVSDTGIGISKTEQSKIFNMYYQVESAEYKPLGSGIGLAVAKSISQLMGGDLSVESELGKGTTFKLHIPLIIAQNKQVIKAFPIGLNVLLVEDIEVNVIVAKSVLEKLGYKVDVAMSGRDAIKMFEQKFYDLVLLDIQLPDISGFHVAQKLRQGYEEGIYDALPPLVALTANVMSHKVEYQQKGVDDVLRKPLALEELSAVLSDFFPDSEMQMMASNASNSENSADECFDYSMLKELIDVLGITAVKNNLRLLQQMMPEYISELLEAYQVYQKDHSSIQALTSSAHKIKGALGSIGLKKLSQIATLAQDENNPNWHQEIGNWVQYLNEFWRAETISLEKWLEKIK</sequence>
<dbReference type="Gene3D" id="3.30.565.10">
    <property type="entry name" value="Histidine kinase-like ATPase, C-terminal domain"/>
    <property type="match status" value="1"/>
</dbReference>
<evidence type="ECO:0000259" key="20">
    <source>
        <dbReference type="PROSITE" id="PS50894"/>
    </source>
</evidence>
<dbReference type="InterPro" id="IPR001789">
    <property type="entry name" value="Sig_transdc_resp-reg_receiver"/>
</dbReference>
<dbReference type="PANTHER" id="PTHR43047:SF64">
    <property type="entry name" value="HISTIDINE KINASE CONTAINING CHEY-HOMOLOGOUS RECEIVER DOMAIN AND PAS DOMAIN-RELATED"/>
    <property type="match status" value="1"/>
</dbReference>
<evidence type="ECO:0000256" key="3">
    <source>
        <dbReference type="ARBA" id="ARBA00022475"/>
    </source>
</evidence>
<organism evidence="21 22">
    <name type="scientific">[Haemophilus] felis</name>
    <dbReference type="NCBI Taxonomy" id="123822"/>
    <lineage>
        <taxon>Bacteria</taxon>
        <taxon>Pseudomonadati</taxon>
        <taxon>Pseudomonadota</taxon>
        <taxon>Gammaproteobacteria</taxon>
        <taxon>Pasteurellales</taxon>
        <taxon>Pasteurellaceae</taxon>
    </lineage>
</organism>
<comment type="subcellular location">
    <subcellularLocation>
        <location evidence="2 13">Cell inner membrane</location>
        <topology evidence="2 13">Multi-pass membrane protein</topology>
    </subcellularLocation>
</comment>
<dbReference type="SMART" id="SM00448">
    <property type="entry name" value="REC"/>
    <property type="match status" value="1"/>
</dbReference>
<comment type="catalytic activity">
    <reaction evidence="1 13">
        <text>ATP + protein L-histidine = ADP + protein N-phospho-L-histidine.</text>
        <dbReference type="EC" id="2.7.13.3"/>
    </reaction>
</comment>
<gene>
    <name evidence="21" type="ORF">B0188_00390</name>
</gene>
<evidence type="ECO:0000256" key="2">
    <source>
        <dbReference type="ARBA" id="ARBA00004429"/>
    </source>
</evidence>
<dbReference type="SUPFAM" id="SSF47226">
    <property type="entry name" value="Histidine-containing phosphotransfer domain, HPT domain"/>
    <property type="match status" value="1"/>
</dbReference>
<comment type="PTM">
    <text evidence="14">Activation requires a sequential transfer of a phosphate group from a His in the primary transmitter domain, to an Asp in the receiver domain and to a His in the secondary transmitter domain.</text>
</comment>
<dbReference type="EMBL" id="MUYB01000001">
    <property type="protein sequence ID" value="OOS07571.1"/>
    <property type="molecule type" value="Genomic_DNA"/>
</dbReference>
<name>A0A1T0BCS1_9PAST</name>
<dbReference type="InterPro" id="IPR008207">
    <property type="entry name" value="Sig_transdc_His_kin_Hpt_dom"/>
</dbReference>
<feature type="modified residue" description="4-aspartylphosphate" evidence="14 16">
    <location>
        <position position="409"/>
    </location>
</feature>
<dbReference type="SUPFAM" id="SSF47384">
    <property type="entry name" value="Homodimeric domain of signal transducing histidine kinase"/>
    <property type="match status" value="1"/>
</dbReference>
<evidence type="ECO:0000256" key="9">
    <source>
        <dbReference type="ARBA" id="ARBA00022840"/>
    </source>
</evidence>
<dbReference type="PIRSF" id="PIRSF003182">
    <property type="entry name" value="ArcB"/>
    <property type="match status" value="1"/>
</dbReference>
<keyword evidence="4 13" id="KW-0997">Cell inner membrane</keyword>
<dbReference type="InterPro" id="IPR036097">
    <property type="entry name" value="HisK_dim/P_sf"/>
</dbReference>
<proteinExistence type="predicted"/>
<feature type="domain" description="Response regulatory" evidence="19">
    <location>
        <begin position="360"/>
        <end position="479"/>
    </location>
</feature>
<evidence type="ECO:0000313" key="21">
    <source>
        <dbReference type="EMBL" id="OOS07571.1"/>
    </source>
</evidence>
<dbReference type="CDD" id="cd00088">
    <property type="entry name" value="HPT"/>
    <property type="match status" value="1"/>
</dbReference>
<dbReference type="CDD" id="cd00082">
    <property type="entry name" value="HisKA"/>
    <property type="match status" value="1"/>
</dbReference>
<evidence type="ECO:0000256" key="4">
    <source>
        <dbReference type="ARBA" id="ARBA00022519"/>
    </source>
</evidence>
<feature type="domain" description="HPt" evidence="20">
    <location>
        <begin position="515"/>
        <end position="613"/>
    </location>
</feature>
<dbReference type="PRINTS" id="PR00344">
    <property type="entry name" value="BCTRLSENSOR"/>
</dbReference>
<dbReference type="GO" id="GO:0000155">
    <property type="term" value="F:phosphorelay sensor kinase activity"/>
    <property type="evidence" value="ECO:0007669"/>
    <property type="project" value="UniProtKB-UniRule"/>
</dbReference>
<dbReference type="Gene3D" id="1.10.287.130">
    <property type="match status" value="1"/>
</dbReference>
<keyword evidence="7 17" id="KW-0812">Transmembrane</keyword>